<reference evidence="2 3" key="1">
    <citation type="submission" date="2020-08" db="EMBL/GenBank/DDBJ databases">
        <title>Genomic Encyclopedia of Type Strains, Phase IV (KMG-IV): sequencing the most valuable type-strain genomes for metagenomic binning, comparative biology and taxonomic classification.</title>
        <authorList>
            <person name="Goeker M."/>
        </authorList>
    </citation>
    <scope>NUCLEOTIDE SEQUENCE [LARGE SCALE GENOMIC DNA]</scope>
    <source>
        <strain evidence="2 3">DSM 105434</strain>
    </source>
</reference>
<organism evidence="2 3">
    <name type="scientific">Deinococcus metallilatus</name>
    <dbReference type="NCBI Taxonomy" id="1211322"/>
    <lineage>
        <taxon>Bacteria</taxon>
        <taxon>Thermotogati</taxon>
        <taxon>Deinococcota</taxon>
        <taxon>Deinococci</taxon>
        <taxon>Deinococcales</taxon>
        <taxon>Deinococcaceae</taxon>
        <taxon>Deinococcus</taxon>
    </lineage>
</organism>
<evidence type="ECO:0008006" key="4">
    <source>
        <dbReference type="Google" id="ProtNLM"/>
    </source>
</evidence>
<accession>A0ABR6N2Q0</accession>
<evidence type="ECO:0000256" key="1">
    <source>
        <dbReference type="SAM" id="MobiDB-lite"/>
    </source>
</evidence>
<name>A0ABR6N2Q0_9DEIO</name>
<protein>
    <recommendedName>
        <fullName evidence="4">DUF3883 domain-containing protein</fullName>
    </recommendedName>
</protein>
<comment type="caution">
    <text evidence="2">The sequence shown here is derived from an EMBL/GenBank/DDBJ whole genome shotgun (WGS) entry which is preliminary data.</text>
</comment>
<proteinExistence type="predicted"/>
<feature type="region of interest" description="Disordered" evidence="1">
    <location>
        <begin position="115"/>
        <end position="142"/>
    </location>
</feature>
<dbReference type="Proteomes" id="UP000536909">
    <property type="component" value="Unassembled WGS sequence"/>
</dbReference>
<dbReference type="EMBL" id="JACHFV010000028">
    <property type="protein sequence ID" value="MBB5297477.1"/>
    <property type="molecule type" value="Genomic_DNA"/>
</dbReference>
<evidence type="ECO:0000313" key="3">
    <source>
        <dbReference type="Proteomes" id="UP000536909"/>
    </source>
</evidence>
<gene>
    <name evidence="2" type="ORF">HNQ10_004350</name>
</gene>
<dbReference type="RefSeq" id="WP_146719789.1">
    <property type="nucleotide sequence ID" value="NZ_BSUI01000006.1"/>
</dbReference>
<feature type="compositionally biased region" description="Basic and acidic residues" evidence="1">
    <location>
        <begin position="132"/>
        <end position="142"/>
    </location>
</feature>
<sequence length="334" mass="37876">MESDDITLARLLGQLGKVGIHTAHLAACTLAEHFRTQAVQVFGQTLWTNRHECLVFSCPENRDEVCANVRGWFGPQTKVQVVLYRWVPGGIEFPEIRRSTRTGLDDLSRLVPAFSPLEDTEPTTPWGGRQMDAGRDEQLEQDQRVRRSRLCVEEARRVTAHVGRRRALDWVAASLYLQLLGARRGQWTDVDLVGRSGGQTYALELKHATLNAGSLCVRQDQLEILERLPTSIGAPIQLRYLWLLREPGRYHLNLGYPTEEFKKQRFLSARSPRDFAWLPQPGVAPWRRATAHDGTPLLWLESSSTEQHGRLGTLRFRDIAEQPELNQVPGDTSS</sequence>
<keyword evidence="3" id="KW-1185">Reference proteome</keyword>
<evidence type="ECO:0000313" key="2">
    <source>
        <dbReference type="EMBL" id="MBB5297477.1"/>
    </source>
</evidence>